<evidence type="ECO:0000256" key="2">
    <source>
        <dbReference type="ARBA" id="ARBA00004496"/>
    </source>
</evidence>
<keyword evidence="5 7" id="KW-0963">Cytoplasm</keyword>
<dbReference type="InterPro" id="IPR050057">
    <property type="entry name" value="Prokaryotic/Mito_RF"/>
</dbReference>
<sequence length="359" mass="40362">MFPTLQAKLARYEELERLLQDPQVLADTAKMVELQREHGGLAKVALAVREFQQLEGDLAIARELCATATDPAEAQYARQELADLQRRYDALRTELEDMVTAGDSLTRGSLIMEIRAGTGGEEAALFARDLFDMYTRFVDKRGWKYEVMDMSPADMGGLKEVVLTITGEGAYHQLQFESGGHRVQRVPETESQGRVHTSAATVAVMPEATDVDVEIRDEDLEIDTMRAGGPGGQKVNKTESAVRILHKPTGLVVRIQDEKSQHKNRAKALRVLRSKLLELKQAQQHHERAEQRRTLIGSGDRSERIRTYNFPQNRLTDHRIGLTLYKLDQIMQGDLDELVRALLEFDRAERLRGTAAAAS</sequence>
<evidence type="ECO:0000256" key="7">
    <source>
        <dbReference type="HAMAP-Rule" id="MF_00093"/>
    </source>
</evidence>
<comment type="function">
    <text evidence="1 7">Peptide chain release factor 1 directs the termination of translation in response to the peptide chain termination codons UAG and UAA.</text>
</comment>
<dbReference type="GO" id="GO:0016149">
    <property type="term" value="F:translation release factor activity, codon specific"/>
    <property type="evidence" value="ECO:0007669"/>
    <property type="project" value="UniProtKB-UniRule"/>
</dbReference>
<keyword evidence="6 7" id="KW-0648">Protein biosynthesis</keyword>
<dbReference type="Pfam" id="PF03462">
    <property type="entry name" value="PCRF"/>
    <property type="match status" value="1"/>
</dbReference>
<dbReference type="FunFam" id="3.30.70.1660:FF:000002">
    <property type="entry name" value="Peptide chain release factor 1"/>
    <property type="match status" value="1"/>
</dbReference>
<comment type="subcellular location">
    <subcellularLocation>
        <location evidence="2 7">Cytoplasm</location>
    </subcellularLocation>
</comment>
<evidence type="ECO:0000259" key="10">
    <source>
        <dbReference type="SMART" id="SM00937"/>
    </source>
</evidence>
<dbReference type="NCBIfam" id="NF001859">
    <property type="entry name" value="PRK00591.1"/>
    <property type="match status" value="1"/>
</dbReference>
<dbReference type="HAMAP" id="MF_00093">
    <property type="entry name" value="Rel_fac_1"/>
    <property type="match status" value="1"/>
</dbReference>
<dbReference type="PANTHER" id="PTHR43804">
    <property type="entry name" value="LD18447P"/>
    <property type="match status" value="1"/>
</dbReference>
<dbReference type="AlphaFoldDB" id="A0A7C4LMK9"/>
<evidence type="ECO:0000256" key="1">
    <source>
        <dbReference type="ARBA" id="ARBA00002986"/>
    </source>
</evidence>
<organism evidence="11">
    <name type="scientific">Schlesneria paludicola</name>
    <dbReference type="NCBI Taxonomy" id="360056"/>
    <lineage>
        <taxon>Bacteria</taxon>
        <taxon>Pseudomonadati</taxon>
        <taxon>Planctomycetota</taxon>
        <taxon>Planctomycetia</taxon>
        <taxon>Planctomycetales</taxon>
        <taxon>Planctomycetaceae</taxon>
        <taxon>Schlesneria</taxon>
    </lineage>
</organism>
<reference evidence="11" key="1">
    <citation type="journal article" date="2020" name="mSystems">
        <title>Genome- and Community-Level Interaction Insights into Carbon Utilization and Element Cycling Functions of Hydrothermarchaeota in Hydrothermal Sediment.</title>
        <authorList>
            <person name="Zhou Z."/>
            <person name="Liu Y."/>
            <person name="Xu W."/>
            <person name="Pan J."/>
            <person name="Luo Z.H."/>
            <person name="Li M."/>
        </authorList>
    </citation>
    <scope>NUCLEOTIDE SEQUENCE [LARGE SCALE GENOMIC DNA]</scope>
    <source>
        <strain evidence="11">SpSt-508</strain>
    </source>
</reference>
<name>A0A7C4LMK9_9PLAN</name>
<evidence type="ECO:0000256" key="9">
    <source>
        <dbReference type="SAM" id="Coils"/>
    </source>
</evidence>
<dbReference type="Gene3D" id="3.30.160.20">
    <property type="match status" value="1"/>
</dbReference>
<feature type="modified residue" description="N5-methylglutamine" evidence="7">
    <location>
        <position position="233"/>
    </location>
</feature>
<feature type="domain" description="Peptide chain release factor" evidence="10">
    <location>
        <begin position="63"/>
        <end position="177"/>
    </location>
</feature>
<dbReference type="Gene3D" id="6.10.140.1950">
    <property type="match status" value="1"/>
</dbReference>
<dbReference type="InterPro" id="IPR005139">
    <property type="entry name" value="PCRF"/>
</dbReference>
<dbReference type="Gene3D" id="3.30.70.1660">
    <property type="match status" value="1"/>
</dbReference>
<keyword evidence="4 7" id="KW-0488">Methylation</keyword>
<dbReference type="GO" id="GO:0005829">
    <property type="term" value="C:cytosol"/>
    <property type="evidence" value="ECO:0007669"/>
    <property type="project" value="UniProtKB-ARBA"/>
</dbReference>
<gene>
    <name evidence="7" type="primary">prfA</name>
    <name evidence="11" type="ORF">ENS64_06275</name>
</gene>
<evidence type="ECO:0000256" key="8">
    <source>
        <dbReference type="NCBIfam" id="TIGR00019"/>
    </source>
</evidence>
<dbReference type="SMART" id="SM00937">
    <property type="entry name" value="PCRF"/>
    <property type="match status" value="1"/>
</dbReference>
<dbReference type="InterPro" id="IPR004373">
    <property type="entry name" value="RF-1"/>
</dbReference>
<evidence type="ECO:0000313" key="11">
    <source>
        <dbReference type="EMBL" id="HGT38857.1"/>
    </source>
</evidence>
<comment type="PTM">
    <text evidence="7">Methylated by PrmC. Methylation increases the termination efficiency of RF1.</text>
</comment>
<keyword evidence="9" id="KW-0175">Coiled coil</keyword>
<comment type="similarity">
    <text evidence="3 7">Belongs to the prokaryotic/mitochondrial release factor family.</text>
</comment>
<dbReference type="NCBIfam" id="TIGR00019">
    <property type="entry name" value="prfA"/>
    <property type="match status" value="1"/>
</dbReference>
<dbReference type="FunFam" id="3.30.70.1660:FF:000004">
    <property type="entry name" value="Peptide chain release factor 1"/>
    <property type="match status" value="1"/>
</dbReference>
<dbReference type="FunFam" id="3.30.160.20:FF:000004">
    <property type="entry name" value="Peptide chain release factor 1"/>
    <property type="match status" value="1"/>
</dbReference>
<dbReference type="Pfam" id="PF00472">
    <property type="entry name" value="RF-1"/>
    <property type="match status" value="1"/>
</dbReference>
<evidence type="ECO:0000256" key="5">
    <source>
        <dbReference type="ARBA" id="ARBA00022490"/>
    </source>
</evidence>
<evidence type="ECO:0000256" key="6">
    <source>
        <dbReference type="ARBA" id="ARBA00022917"/>
    </source>
</evidence>
<dbReference type="PANTHER" id="PTHR43804:SF7">
    <property type="entry name" value="LD18447P"/>
    <property type="match status" value="1"/>
</dbReference>
<evidence type="ECO:0000256" key="4">
    <source>
        <dbReference type="ARBA" id="ARBA00022481"/>
    </source>
</evidence>
<proteinExistence type="inferred from homology"/>
<protein>
    <recommendedName>
        <fullName evidence="7 8">Peptide chain release factor 1</fullName>
        <shortName evidence="7">RF-1</shortName>
    </recommendedName>
</protein>
<evidence type="ECO:0000256" key="3">
    <source>
        <dbReference type="ARBA" id="ARBA00010835"/>
    </source>
</evidence>
<dbReference type="EMBL" id="DSVQ01000012">
    <property type="protein sequence ID" value="HGT38857.1"/>
    <property type="molecule type" value="Genomic_DNA"/>
</dbReference>
<dbReference type="SUPFAM" id="SSF75620">
    <property type="entry name" value="Release factor"/>
    <property type="match status" value="1"/>
</dbReference>
<dbReference type="InterPro" id="IPR045853">
    <property type="entry name" value="Pep_chain_release_fac_I_sf"/>
</dbReference>
<comment type="caution">
    <text evidence="11">The sequence shown here is derived from an EMBL/GenBank/DDBJ whole genome shotgun (WGS) entry which is preliminary data.</text>
</comment>
<dbReference type="InterPro" id="IPR000352">
    <property type="entry name" value="Pep_chain_release_fac_I"/>
</dbReference>
<feature type="coiled-coil region" evidence="9">
    <location>
        <begin position="74"/>
        <end position="101"/>
    </location>
</feature>
<accession>A0A7C4LMK9</accession>